<dbReference type="PANTHER" id="PTHR33221:SF5">
    <property type="entry name" value="HTH-TYPE TRANSCRIPTIONAL REGULATOR ISCR"/>
    <property type="match status" value="1"/>
</dbReference>
<dbReference type="SUPFAM" id="SSF46785">
    <property type="entry name" value="Winged helix' DNA-binding domain"/>
    <property type="match status" value="1"/>
</dbReference>
<dbReference type="PROSITE" id="PS51197">
    <property type="entry name" value="HTH_RRF2_2"/>
    <property type="match status" value="1"/>
</dbReference>
<evidence type="ECO:0000256" key="1">
    <source>
        <dbReference type="ARBA" id="ARBA00023125"/>
    </source>
</evidence>
<keyword evidence="3" id="KW-1185">Reference proteome</keyword>
<accession>A0A6N7Q4D7</accession>
<dbReference type="InterPro" id="IPR036390">
    <property type="entry name" value="WH_DNA-bd_sf"/>
</dbReference>
<dbReference type="RefSeq" id="WP_206079660.1">
    <property type="nucleotide sequence ID" value="NZ_WJIE01000025.1"/>
</dbReference>
<sequence length="148" mass="16061">MKLSNKGRYGVRALFDIAFHDDGGPTQIREIAERETIPARFLEQIFQDLKKAGILGAKRGPRGGYHLARPAAEITLGDVFRALEGPIVVCPAEDEGERGGPDATAAIFKDLAVAIEKAFDDISIADVVERGEALGLRRGEADRVDYVI</sequence>
<dbReference type="GO" id="GO:0003700">
    <property type="term" value="F:DNA-binding transcription factor activity"/>
    <property type="evidence" value="ECO:0007669"/>
    <property type="project" value="TreeGrafter"/>
</dbReference>
<dbReference type="EMBL" id="WJIE01000025">
    <property type="protein sequence ID" value="MRG98106.1"/>
    <property type="molecule type" value="Genomic_DNA"/>
</dbReference>
<evidence type="ECO:0000313" key="2">
    <source>
        <dbReference type="EMBL" id="MRG98106.1"/>
    </source>
</evidence>
<reference evidence="2 3" key="1">
    <citation type="submission" date="2019-10" db="EMBL/GenBank/DDBJ databases">
        <title>A soil myxobacterium in the family Polyangiaceae.</title>
        <authorList>
            <person name="Li Y."/>
            <person name="Wang J."/>
        </authorList>
    </citation>
    <scope>NUCLEOTIDE SEQUENCE [LARGE SCALE GENOMIC DNA]</scope>
    <source>
        <strain evidence="2 3">DSM 14734</strain>
    </source>
</reference>
<dbReference type="AlphaFoldDB" id="A0A6N7Q4D7"/>
<dbReference type="Gene3D" id="1.10.10.10">
    <property type="entry name" value="Winged helix-like DNA-binding domain superfamily/Winged helix DNA-binding domain"/>
    <property type="match status" value="1"/>
</dbReference>
<dbReference type="Pfam" id="PF02082">
    <property type="entry name" value="Rrf2"/>
    <property type="match status" value="1"/>
</dbReference>
<dbReference type="InterPro" id="IPR000944">
    <property type="entry name" value="Tscrpt_reg_Rrf2"/>
</dbReference>
<dbReference type="Proteomes" id="UP000440224">
    <property type="component" value="Unassembled WGS sequence"/>
</dbReference>
<gene>
    <name evidence="2" type="ORF">GF068_40285</name>
</gene>
<evidence type="ECO:0000313" key="3">
    <source>
        <dbReference type="Proteomes" id="UP000440224"/>
    </source>
</evidence>
<protein>
    <submittedName>
        <fullName evidence="2">Rrf2 family transcriptional regulator</fullName>
    </submittedName>
</protein>
<proteinExistence type="predicted"/>
<dbReference type="PROSITE" id="PS01332">
    <property type="entry name" value="HTH_RRF2_1"/>
    <property type="match status" value="1"/>
</dbReference>
<keyword evidence="1" id="KW-0238">DNA-binding</keyword>
<name>A0A6N7Q4D7_9BACT</name>
<dbReference type="InterPro" id="IPR030489">
    <property type="entry name" value="TR_Rrf2-type_CS"/>
</dbReference>
<dbReference type="GO" id="GO:0003677">
    <property type="term" value="F:DNA binding"/>
    <property type="evidence" value="ECO:0007669"/>
    <property type="project" value="UniProtKB-KW"/>
</dbReference>
<comment type="caution">
    <text evidence="2">The sequence shown here is derived from an EMBL/GenBank/DDBJ whole genome shotgun (WGS) entry which is preliminary data.</text>
</comment>
<organism evidence="2 3">
    <name type="scientific">Polyangium spumosum</name>
    <dbReference type="NCBI Taxonomy" id="889282"/>
    <lineage>
        <taxon>Bacteria</taxon>
        <taxon>Pseudomonadati</taxon>
        <taxon>Myxococcota</taxon>
        <taxon>Polyangia</taxon>
        <taxon>Polyangiales</taxon>
        <taxon>Polyangiaceae</taxon>
        <taxon>Polyangium</taxon>
    </lineage>
</organism>
<dbReference type="NCBIfam" id="TIGR00738">
    <property type="entry name" value="rrf2_super"/>
    <property type="match status" value="1"/>
</dbReference>
<dbReference type="GO" id="GO:0005829">
    <property type="term" value="C:cytosol"/>
    <property type="evidence" value="ECO:0007669"/>
    <property type="project" value="TreeGrafter"/>
</dbReference>
<dbReference type="PANTHER" id="PTHR33221">
    <property type="entry name" value="WINGED HELIX-TURN-HELIX TRANSCRIPTIONAL REGULATOR, RRF2 FAMILY"/>
    <property type="match status" value="1"/>
</dbReference>
<dbReference type="InterPro" id="IPR036388">
    <property type="entry name" value="WH-like_DNA-bd_sf"/>
</dbReference>